<dbReference type="InterPro" id="IPR036086">
    <property type="entry name" value="ParB/Sulfiredoxin_sf"/>
</dbReference>
<comment type="caution">
    <text evidence="2">The sequence shown here is derived from an EMBL/GenBank/DDBJ whole genome shotgun (WGS) entry which is preliminary data.</text>
</comment>
<feature type="compositionally biased region" description="Basic and acidic residues" evidence="1">
    <location>
        <begin position="182"/>
        <end position="193"/>
    </location>
</feature>
<sequence>GGAAFHPRPCPFFGGMMQSVTLTPHEASALFPVIGTDELKVLAQDIKSHGLLEPITLYDGKILDGRNRLAACKLVNVTPTFEELDKETVASPVHYVVSKNLQRRHLTISQRATIAAEMVPMLAKEAKERQEKTQFPHRSGPHGPDQKTKDLAPKRRSAEVVAEALGVGPTSVKRALRAKKKHPEDFEKAKRGETTVTAASEGRAPTRKKGGGRKKGTRGIRINKTAPYEIKTKGQRVKANSQKKKMVSGLSTLSGNCRGLSELDIPMVFAVCDAKEVKAWAKSARELARQLVSFARKLEQAGVKK</sequence>
<proteinExistence type="predicted"/>
<evidence type="ECO:0000256" key="1">
    <source>
        <dbReference type="SAM" id="MobiDB-lite"/>
    </source>
</evidence>
<feature type="compositionally biased region" description="Basic and acidic residues" evidence="1">
    <location>
        <begin position="144"/>
        <end position="155"/>
    </location>
</feature>
<protein>
    <recommendedName>
        <fullName evidence="3">ParB/Sulfiredoxin domain-containing protein</fullName>
    </recommendedName>
</protein>
<reference evidence="2" key="1">
    <citation type="journal article" date="2015" name="Nature">
        <title>Complex archaea that bridge the gap between prokaryotes and eukaryotes.</title>
        <authorList>
            <person name="Spang A."/>
            <person name="Saw J.H."/>
            <person name="Jorgensen S.L."/>
            <person name="Zaremba-Niedzwiedzka K."/>
            <person name="Martijn J."/>
            <person name="Lind A.E."/>
            <person name="van Eijk R."/>
            <person name="Schleper C."/>
            <person name="Guy L."/>
            <person name="Ettema T.J."/>
        </authorList>
    </citation>
    <scope>NUCLEOTIDE SEQUENCE</scope>
</reference>
<gene>
    <name evidence="2" type="ORF">LCGC14_2303280</name>
</gene>
<feature type="compositionally biased region" description="Basic and acidic residues" evidence="1">
    <location>
        <begin position="125"/>
        <end position="134"/>
    </location>
</feature>
<dbReference type="AlphaFoldDB" id="A0A0F9CMS9"/>
<evidence type="ECO:0000313" key="2">
    <source>
        <dbReference type="EMBL" id="KKL50658.1"/>
    </source>
</evidence>
<evidence type="ECO:0008006" key="3">
    <source>
        <dbReference type="Google" id="ProtNLM"/>
    </source>
</evidence>
<dbReference type="Gene3D" id="3.90.1530.10">
    <property type="entry name" value="Conserved hypothetical protein from pyrococcus furiosus pfu- 392566-001, ParB domain"/>
    <property type="match status" value="1"/>
</dbReference>
<name>A0A0F9CMS9_9ZZZZ</name>
<organism evidence="2">
    <name type="scientific">marine sediment metagenome</name>
    <dbReference type="NCBI Taxonomy" id="412755"/>
    <lineage>
        <taxon>unclassified sequences</taxon>
        <taxon>metagenomes</taxon>
        <taxon>ecological metagenomes</taxon>
    </lineage>
</organism>
<dbReference type="SUPFAM" id="SSF110849">
    <property type="entry name" value="ParB/Sulfiredoxin"/>
    <property type="match status" value="1"/>
</dbReference>
<accession>A0A0F9CMS9</accession>
<dbReference type="EMBL" id="LAZR01032520">
    <property type="protein sequence ID" value="KKL50658.1"/>
    <property type="molecule type" value="Genomic_DNA"/>
</dbReference>
<feature type="region of interest" description="Disordered" evidence="1">
    <location>
        <begin position="125"/>
        <end position="155"/>
    </location>
</feature>
<feature type="non-terminal residue" evidence="2">
    <location>
        <position position="1"/>
    </location>
</feature>
<feature type="compositionally biased region" description="Basic residues" evidence="1">
    <location>
        <begin position="205"/>
        <end position="218"/>
    </location>
</feature>
<feature type="region of interest" description="Disordered" evidence="1">
    <location>
        <begin position="177"/>
        <end position="218"/>
    </location>
</feature>